<evidence type="ECO:0000256" key="5">
    <source>
        <dbReference type="ARBA" id="ARBA00022833"/>
    </source>
</evidence>
<keyword evidence="4 8" id="KW-0863">Zinc-finger</keyword>
<evidence type="ECO:0000256" key="9">
    <source>
        <dbReference type="SAM" id="MobiDB-lite"/>
    </source>
</evidence>
<dbReference type="GO" id="GO:0003723">
    <property type="term" value="F:RNA binding"/>
    <property type="evidence" value="ECO:0007669"/>
    <property type="project" value="UniProtKB-UniRule"/>
</dbReference>
<dbReference type="InterPro" id="IPR024161">
    <property type="entry name" value="Znf_nanos-typ"/>
</dbReference>
<dbReference type="GO" id="GO:0005737">
    <property type="term" value="C:cytoplasm"/>
    <property type="evidence" value="ECO:0007669"/>
    <property type="project" value="UniProtKB-SubCell"/>
</dbReference>
<keyword evidence="7 8" id="KW-0694">RNA-binding</keyword>
<evidence type="ECO:0000256" key="6">
    <source>
        <dbReference type="ARBA" id="ARBA00022845"/>
    </source>
</evidence>
<evidence type="ECO:0000256" key="7">
    <source>
        <dbReference type="ARBA" id="ARBA00022884"/>
    </source>
</evidence>
<evidence type="ECO:0000313" key="11">
    <source>
        <dbReference type="EnsemblMetazoa" id="XP_038045844.1"/>
    </source>
</evidence>
<dbReference type="AlphaFoldDB" id="A0A913Z1W3"/>
<evidence type="ECO:0000256" key="3">
    <source>
        <dbReference type="ARBA" id="ARBA00022723"/>
    </source>
</evidence>
<comment type="similarity">
    <text evidence="8">Belongs to the nanos family.</text>
</comment>
<organism evidence="11 12">
    <name type="scientific">Patiria miniata</name>
    <name type="common">Bat star</name>
    <name type="synonym">Asterina miniata</name>
    <dbReference type="NCBI Taxonomy" id="46514"/>
    <lineage>
        <taxon>Eukaryota</taxon>
        <taxon>Metazoa</taxon>
        <taxon>Echinodermata</taxon>
        <taxon>Eleutherozoa</taxon>
        <taxon>Asterozoa</taxon>
        <taxon>Asteroidea</taxon>
        <taxon>Valvatacea</taxon>
        <taxon>Valvatida</taxon>
        <taxon>Asterinidae</taxon>
        <taxon>Patiria</taxon>
    </lineage>
</organism>
<dbReference type="OrthoDB" id="5864971at2759"/>
<dbReference type="PANTHER" id="PTHR12887">
    <property type="entry name" value="NANOS PROTEIN"/>
    <property type="match status" value="1"/>
</dbReference>
<dbReference type="EnsemblMetazoa" id="XM_038189916.1">
    <property type="protein sequence ID" value="XP_038045844.1"/>
    <property type="gene ID" value="LOC119720277"/>
</dbReference>
<accession>A0A913Z1W3</accession>
<dbReference type="GO" id="GO:0008270">
    <property type="term" value="F:zinc ion binding"/>
    <property type="evidence" value="ECO:0007669"/>
    <property type="project" value="UniProtKB-KW"/>
</dbReference>
<feature type="region of interest" description="Disordered" evidence="9">
    <location>
        <begin position="122"/>
        <end position="161"/>
    </location>
</feature>
<dbReference type="Pfam" id="PF05741">
    <property type="entry name" value="zf-nanos"/>
    <property type="match status" value="1"/>
</dbReference>
<keyword evidence="6 8" id="KW-0810">Translation regulation</keyword>
<keyword evidence="12" id="KW-1185">Reference proteome</keyword>
<dbReference type="GO" id="GO:0006417">
    <property type="term" value="P:regulation of translation"/>
    <property type="evidence" value="ECO:0007669"/>
    <property type="project" value="UniProtKB-UniRule"/>
</dbReference>
<evidence type="ECO:0000256" key="8">
    <source>
        <dbReference type="PROSITE-ProRule" id="PRU00855"/>
    </source>
</evidence>
<dbReference type="GeneID" id="119720277"/>
<comment type="subcellular location">
    <subcellularLocation>
        <location evidence="1">Cytoplasm</location>
    </subcellularLocation>
</comment>
<proteinExistence type="inferred from homology"/>
<keyword evidence="5" id="KW-0862">Zinc</keyword>
<evidence type="ECO:0000256" key="1">
    <source>
        <dbReference type="ARBA" id="ARBA00004496"/>
    </source>
</evidence>
<feature type="domain" description="Nanos-type" evidence="10">
    <location>
        <begin position="171"/>
        <end position="225"/>
    </location>
</feature>
<dbReference type="InterPro" id="IPR038129">
    <property type="entry name" value="Nanos_sf"/>
</dbReference>
<reference evidence="11" key="1">
    <citation type="submission" date="2022-11" db="UniProtKB">
        <authorList>
            <consortium name="EnsemblMetazoa"/>
        </authorList>
    </citation>
    <scope>IDENTIFICATION</scope>
</reference>
<protein>
    <recommendedName>
        <fullName evidence="10">Nanos-type domain-containing protein</fullName>
    </recommendedName>
</protein>
<feature type="compositionally biased region" description="Polar residues" evidence="9">
    <location>
        <begin position="122"/>
        <end position="141"/>
    </location>
</feature>
<sequence>MPHVPVMLPPTVSSYCLSTDLIQDFQDKIWPVRLVVITLDFIHQPVNISLVLEYTSRYTSTFSCLFIQQNEPDFEMPVTEPREFDRFHDYLGLARLITKTSVASPRSPSVPESSEQFFGLQTPNMYPDQETSSNDSQSTTGFRPFNMDELSRKTGPPSRRGDRWVVPKPTWCVFCKNNGESEAVYASHVLKNSLDKVVCPRLRAYICPLCGTSGDEAHTIKYCPTNLCRLQPAPSKSRPSNLGMFISSRLLPSAENRVSV</sequence>
<evidence type="ECO:0000313" key="12">
    <source>
        <dbReference type="Proteomes" id="UP000887568"/>
    </source>
</evidence>
<dbReference type="InterPro" id="IPR008705">
    <property type="entry name" value="Nanos/Xcar2"/>
</dbReference>
<evidence type="ECO:0000259" key="10">
    <source>
        <dbReference type="PROSITE" id="PS51522"/>
    </source>
</evidence>
<evidence type="ECO:0000256" key="4">
    <source>
        <dbReference type="ARBA" id="ARBA00022771"/>
    </source>
</evidence>
<name>A0A913Z1W3_PATMI</name>
<keyword evidence="3" id="KW-0479">Metal-binding</keyword>
<dbReference type="PROSITE" id="PS51522">
    <property type="entry name" value="ZF_NANOS"/>
    <property type="match status" value="1"/>
</dbReference>
<dbReference type="Proteomes" id="UP000887568">
    <property type="component" value="Unplaced"/>
</dbReference>
<dbReference type="Gene3D" id="4.10.60.30">
    <property type="entry name" value="Nanos, RNA-binding domain"/>
    <property type="match status" value="1"/>
</dbReference>
<evidence type="ECO:0000256" key="2">
    <source>
        <dbReference type="ARBA" id="ARBA00022490"/>
    </source>
</evidence>
<dbReference type="RefSeq" id="XP_038045844.1">
    <property type="nucleotide sequence ID" value="XM_038189916.1"/>
</dbReference>
<keyword evidence="2" id="KW-0963">Cytoplasm</keyword>